<feature type="domain" description="Nitroreductase" evidence="4">
    <location>
        <begin position="9"/>
        <end position="178"/>
    </location>
</feature>
<dbReference type="EMBL" id="CP034346">
    <property type="protein sequence ID" value="AZS15789.1"/>
    <property type="molecule type" value="Genomic_DNA"/>
</dbReference>
<dbReference type="OrthoDB" id="9810617at2"/>
<evidence type="ECO:0000259" key="4">
    <source>
        <dbReference type="Pfam" id="PF00881"/>
    </source>
</evidence>
<dbReference type="AlphaFoldDB" id="A0A3S9UZN0"/>
<name>A0A3S9UZN0_9BACL</name>
<evidence type="ECO:0000256" key="3">
    <source>
        <dbReference type="ARBA" id="ARBA00023002"/>
    </source>
</evidence>
<dbReference type="InterPro" id="IPR029479">
    <property type="entry name" value="Nitroreductase"/>
</dbReference>
<dbReference type="InterPro" id="IPR000415">
    <property type="entry name" value="Nitroreductase-like"/>
</dbReference>
<protein>
    <submittedName>
        <fullName evidence="5">Nitroreductase family protein</fullName>
    </submittedName>
</protein>
<proteinExistence type="predicted"/>
<evidence type="ECO:0000256" key="2">
    <source>
        <dbReference type="ARBA" id="ARBA00022490"/>
    </source>
</evidence>
<dbReference type="PANTHER" id="PTHR43035:SF1">
    <property type="entry name" value="FATTY ACID REPRESSION MUTANT PROTEIN 2-RELATED"/>
    <property type="match status" value="1"/>
</dbReference>
<dbReference type="GO" id="GO:0016491">
    <property type="term" value="F:oxidoreductase activity"/>
    <property type="evidence" value="ECO:0007669"/>
    <property type="project" value="UniProtKB-KW"/>
</dbReference>
<comment type="subcellular location">
    <subcellularLocation>
        <location evidence="1">Cytoplasm</location>
    </subcellularLocation>
</comment>
<dbReference type="GO" id="GO:0005737">
    <property type="term" value="C:cytoplasm"/>
    <property type="evidence" value="ECO:0007669"/>
    <property type="project" value="UniProtKB-SubCell"/>
</dbReference>
<dbReference type="GO" id="GO:0034599">
    <property type="term" value="P:cellular response to oxidative stress"/>
    <property type="evidence" value="ECO:0007669"/>
    <property type="project" value="InterPro"/>
</dbReference>
<organism evidence="5 6">
    <name type="scientific">Paenibacillus lutimineralis</name>
    <dbReference type="NCBI Taxonomy" id="2707005"/>
    <lineage>
        <taxon>Bacteria</taxon>
        <taxon>Bacillati</taxon>
        <taxon>Bacillota</taxon>
        <taxon>Bacilli</taxon>
        <taxon>Bacillales</taxon>
        <taxon>Paenibacillaceae</taxon>
        <taxon>Paenibacillus</taxon>
    </lineage>
</organism>
<keyword evidence="6" id="KW-1185">Reference proteome</keyword>
<sequence length="199" mass="22358">MMSQFIDLLKNRRSVYGISKETVISDEKIEEIVKEAVLHTPSSFNSQSSRVLVVLNEQHDKLWNITEDTLKKVVPAESFGPTAEKMGAFRAGYGTVLFFEDQAVVEGLQQQFELYKDNFPVWSNQSNGMLQLVVWTALANEGIGATLQHYNPLIDDAVKAEWNIPASWKLIGQMPFGKPTVQPGEKQFAPAEDRVKVSK</sequence>
<accession>A0A3S9UZN0</accession>
<gene>
    <name evidence="5" type="ORF">EI981_16000</name>
</gene>
<evidence type="ECO:0000256" key="1">
    <source>
        <dbReference type="ARBA" id="ARBA00004496"/>
    </source>
</evidence>
<reference evidence="6" key="1">
    <citation type="submission" date="2018-12" db="EMBL/GenBank/DDBJ databases">
        <title>Complete genome sequence of Paenibacillus sp. MBLB1234.</title>
        <authorList>
            <person name="Nam Y.-D."/>
            <person name="Kang J."/>
            <person name="Chung W.-H."/>
            <person name="Park Y.S."/>
        </authorList>
    </citation>
    <scope>NUCLEOTIDE SEQUENCE [LARGE SCALE GENOMIC DNA]</scope>
    <source>
        <strain evidence="6">MBLB1234</strain>
    </source>
</reference>
<dbReference type="InterPro" id="IPR033877">
    <property type="entry name" value="Frm2/Hbn1"/>
</dbReference>
<dbReference type="Pfam" id="PF00881">
    <property type="entry name" value="Nitroreductase"/>
    <property type="match status" value="1"/>
</dbReference>
<dbReference type="Proteomes" id="UP000270678">
    <property type="component" value="Chromosome"/>
</dbReference>
<keyword evidence="3" id="KW-0560">Oxidoreductase</keyword>
<evidence type="ECO:0000313" key="6">
    <source>
        <dbReference type="Proteomes" id="UP000270678"/>
    </source>
</evidence>
<dbReference type="KEGG" id="plut:EI981_16000"/>
<evidence type="ECO:0000313" key="5">
    <source>
        <dbReference type="EMBL" id="AZS15789.1"/>
    </source>
</evidence>
<dbReference type="CDD" id="cd02140">
    <property type="entry name" value="Frm2-like"/>
    <property type="match status" value="1"/>
</dbReference>
<dbReference type="Gene3D" id="3.40.109.10">
    <property type="entry name" value="NADH Oxidase"/>
    <property type="match status" value="1"/>
</dbReference>
<dbReference type="PANTHER" id="PTHR43035">
    <property type="entry name" value="FATTY ACID REPRESSION MUTANT PROTEIN 2-RELATED"/>
    <property type="match status" value="1"/>
</dbReference>
<dbReference type="SUPFAM" id="SSF55469">
    <property type="entry name" value="FMN-dependent nitroreductase-like"/>
    <property type="match status" value="1"/>
</dbReference>
<keyword evidence="2" id="KW-0963">Cytoplasm</keyword>
<dbReference type="FunFam" id="3.40.109.10:FF:000001">
    <property type="entry name" value="Nitroreductase family"/>
    <property type="match status" value="1"/>
</dbReference>